<organism evidence="1 2">
    <name type="scientific">Streptomyces alanosinicus</name>
    <dbReference type="NCBI Taxonomy" id="68171"/>
    <lineage>
        <taxon>Bacteria</taxon>
        <taxon>Bacillati</taxon>
        <taxon>Actinomycetota</taxon>
        <taxon>Actinomycetes</taxon>
        <taxon>Kitasatosporales</taxon>
        <taxon>Streptomycetaceae</taxon>
        <taxon>Streptomyces</taxon>
    </lineage>
</organism>
<dbReference type="RefSeq" id="WP_189958343.1">
    <property type="nucleotide sequence ID" value="NZ_BMVG01000037.1"/>
</dbReference>
<reference evidence="1" key="1">
    <citation type="journal article" date="2014" name="Int. J. Syst. Evol. Microbiol.">
        <title>Complete genome sequence of Corynebacterium casei LMG S-19264T (=DSM 44701T), isolated from a smear-ripened cheese.</title>
        <authorList>
            <consortium name="US DOE Joint Genome Institute (JGI-PGF)"/>
            <person name="Walter F."/>
            <person name="Albersmeier A."/>
            <person name="Kalinowski J."/>
            <person name="Ruckert C."/>
        </authorList>
    </citation>
    <scope>NUCLEOTIDE SEQUENCE</scope>
    <source>
        <strain evidence="1">JCM 4714</strain>
    </source>
</reference>
<dbReference type="EMBL" id="BMVG01000037">
    <property type="protein sequence ID" value="GHE12912.1"/>
    <property type="molecule type" value="Genomic_DNA"/>
</dbReference>
<name>A0A919D5X3_9ACTN</name>
<evidence type="ECO:0000313" key="1">
    <source>
        <dbReference type="EMBL" id="GHE12912.1"/>
    </source>
</evidence>
<dbReference type="AlphaFoldDB" id="A0A919D5X3"/>
<evidence type="ECO:0000313" key="2">
    <source>
        <dbReference type="Proteomes" id="UP000655443"/>
    </source>
</evidence>
<protein>
    <submittedName>
        <fullName evidence="1">Uncharacterized protein</fullName>
    </submittedName>
</protein>
<comment type="caution">
    <text evidence="1">The sequence shown here is derived from an EMBL/GenBank/DDBJ whole genome shotgun (WGS) entry which is preliminary data.</text>
</comment>
<dbReference type="Proteomes" id="UP000655443">
    <property type="component" value="Unassembled WGS sequence"/>
</dbReference>
<accession>A0A919D5X3</accession>
<keyword evidence="2" id="KW-1185">Reference proteome</keyword>
<sequence length="46" mass="5111">MERLTRQVLDPAADEVPHTLVEQTEDRTNDVVAALLAQARHKGEDA</sequence>
<reference evidence="1" key="2">
    <citation type="submission" date="2020-09" db="EMBL/GenBank/DDBJ databases">
        <authorList>
            <person name="Sun Q."/>
            <person name="Ohkuma M."/>
        </authorList>
    </citation>
    <scope>NUCLEOTIDE SEQUENCE</scope>
    <source>
        <strain evidence="1">JCM 4714</strain>
    </source>
</reference>
<gene>
    <name evidence="1" type="ORF">GCM10010339_78110</name>
</gene>
<proteinExistence type="predicted"/>